<dbReference type="InterPro" id="IPR009057">
    <property type="entry name" value="Homeodomain-like_sf"/>
</dbReference>
<protein>
    <recommendedName>
        <fullName evidence="3">Mor transcription activator family protein</fullName>
    </recommendedName>
</protein>
<dbReference type="AlphaFoldDB" id="A0A926GB55"/>
<evidence type="ECO:0000313" key="1">
    <source>
        <dbReference type="EMBL" id="MBC9246726.1"/>
    </source>
</evidence>
<sequence>MSDRQAAQFEDLPTSLVDIADALGLRVALKLMQNYGGMDVRFPARPKSDHPVIKALGETDAIALCHFLSGQSIYVPRRPSPGSVRADVHRMEAAGYDRAAIAQELRISMRHVRRLANGDQGDDRQADLFD</sequence>
<reference evidence="1" key="1">
    <citation type="submission" date="2020-08" db="EMBL/GenBank/DDBJ databases">
        <title>Paracoccus amoyensis sp. nov., isolated from the surface seawater at coast of Xiamen, Fujian.</title>
        <authorList>
            <person name="Lyu L."/>
        </authorList>
    </citation>
    <scope>NUCLEOTIDE SEQUENCE</scope>
    <source>
        <strain evidence="1">11-3</strain>
    </source>
</reference>
<evidence type="ECO:0008006" key="3">
    <source>
        <dbReference type="Google" id="ProtNLM"/>
    </source>
</evidence>
<accession>A0A926GB55</accession>
<evidence type="ECO:0000313" key="2">
    <source>
        <dbReference type="Proteomes" id="UP000608594"/>
    </source>
</evidence>
<name>A0A926GB55_9RHOB</name>
<dbReference type="EMBL" id="JACOQL010000002">
    <property type="protein sequence ID" value="MBC9246726.1"/>
    <property type="molecule type" value="Genomic_DNA"/>
</dbReference>
<keyword evidence="2" id="KW-1185">Reference proteome</keyword>
<comment type="caution">
    <text evidence="1">The sequence shown here is derived from an EMBL/GenBank/DDBJ whole genome shotgun (WGS) entry which is preliminary data.</text>
</comment>
<dbReference type="Proteomes" id="UP000608594">
    <property type="component" value="Unassembled WGS sequence"/>
</dbReference>
<gene>
    <name evidence="1" type="ORF">H4P12_08375</name>
</gene>
<dbReference type="SUPFAM" id="SSF46689">
    <property type="entry name" value="Homeodomain-like"/>
    <property type="match status" value="1"/>
</dbReference>
<organism evidence="1 2">
    <name type="scientific">Paracoccus amoyensis</name>
    <dbReference type="NCBI Taxonomy" id="2760093"/>
    <lineage>
        <taxon>Bacteria</taxon>
        <taxon>Pseudomonadati</taxon>
        <taxon>Pseudomonadota</taxon>
        <taxon>Alphaproteobacteria</taxon>
        <taxon>Rhodobacterales</taxon>
        <taxon>Paracoccaceae</taxon>
        <taxon>Paracoccus</taxon>
    </lineage>
</organism>
<proteinExistence type="predicted"/>
<dbReference type="RefSeq" id="WP_187793183.1">
    <property type="nucleotide sequence ID" value="NZ_JACOQL010000002.1"/>
</dbReference>